<dbReference type="InterPro" id="IPR013424">
    <property type="entry name" value="Ice-binding_C"/>
</dbReference>
<dbReference type="RefSeq" id="WP_332290267.1">
    <property type="nucleotide sequence ID" value="NZ_JAZIBG010000028.1"/>
</dbReference>
<accession>A0AAW9QI49</accession>
<name>A0AAW9QI49_9BURK</name>
<dbReference type="Proteomes" id="UP001336250">
    <property type="component" value="Unassembled WGS sequence"/>
</dbReference>
<evidence type="ECO:0000313" key="4">
    <source>
        <dbReference type="Proteomes" id="UP001336250"/>
    </source>
</evidence>
<dbReference type="Pfam" id="PF07589">
    <property type="entry name" value="PEP-CTERM"/>
    <property type="match status" value="1"/>
</dbReference>
<evidence type="ECO:0000313" key="3">
    <source>
        <dbReference type="EMBL" id="MEF7615147.1"/>
    </source>
</evidence>
<feature type="domain" description="Ice-binding protein C-terminal" evidence="2">
    <location>
        <begin position="247"/>
        <end position="270"/>
    </location>
</feature>
<evidence type="ECO:0000256" key="1">
    <source>
        <dbReference type="SAM" id="SignalP"/>
    </source>
</evidence>
<reference evidence="3 4" key="1">
    <citation type="submission" date="2024-02" db="EMBL/GenBank/DDBJ databases">
        <title>Genome sequence of Aquincola sp. MAHUQ-54.</title>
        <authorList>
            <person name="Huq M.A."/>
        </authorList>
    </citation>
    <scope>NUCLEOTIDE SEQUENCE [LARGE SCALE GENOMIC DNA]</scope>
    <source>
        <strain evidence="3 4">MAHUQ-54</strain>
    </source>
</reference>
<feature type="chain" id="PRO_5043376163" evidence="1">
    <location>
        <begin position="23"/>
        <end position="275"/>
    </location>
</feature>
<organism evidence="3 4">
    <name type="scientific">Aquincola agrisoli</name>
    <dbReference type="NCBI Taxonomy" id="3119538"/>
    <lineage>
        <taxon>Bacteria</taxon>
        <taxon>Pseudomonadati</taxon>
        <taxon>Pseudomonadota</taxon>
        <taxon>Betaproteobacteria</taxon>
        <taxon>Burkholderiales</taxon>
        <taxon>Sphaerotilaceae</taxon>
        <taxon>Aquincola</taxon>
    </lineage>
</organism>
<dbReference type="EMBL" id="JAZIBG010000028">
    <property type="protein sequence ID" value="MEF7615147.1"/>
    <property type="molecule type" value="Genomic_DNA"/>
</dbReference>
<keyword evidence="1" id="KW-0732">Signal</keyword>
<proteinExistence type="predicted"/>
<dbReference type="NCBIfam" id="TIGR02595">
    <property type="entry name" value="PEP_CTERM"/>
    <property type="match status" value="1"/>
</dbReference>
<gene>
    <name evidence="3" type="primary">pepA</name>
    <name evidence="3" type="ORF">V4F39_14595</name>
</gene>
<comment type="caution">
    <text evidence="3">The sequence shown here is derived from an EMBL/GenBank/DDBJ whole genome shotgun (WGS) entry which is preliminary data.</text>
</comment>
<keyword evidence="4" id="KW-1185">Reference proteome</keyword>
<feature type="signal peptide" evidence="1">
    <location>
        <begin position="1"/>
        <end position="22"/>
    </location>
</feature>
<dbReference type="AlphaFoldDB" id="A0AAW9QI49"/>
<protein>
    <submittedName>
        <fullName evidence="3">Flocculation-associated PEP-CTERM protein PepA</fullName>
    </submittedName>
</protein>
<evidence type="ECO:0000259" key="2">
    <source>
        <dbReference type="Pfam" id="PF07589"/>
    </source>
</evidence>
<dbReference type="NCBIfam" id="NF033554">
    <property type="entry name" value="floc_PepA"/>
    <property type="match status" value="1"/>
</dbReference>
<sequence>MKMFKYAGAIAAATLVAGSAMAAPIFEVTPSALGYAVAPFNADKIDGGAAALLTLDAATQTVTGTGYVEFTSFALNNSSLNSGNTGLNIGGPLNLGYQMWTVFSYKTSYTGGGTGFGTAGSQYNILELSFEVYARPFAAAGNAVFNPGSPAGVAPSVSVGAGAQLVGTGLLDATGPNAASFNAAGGTSFNANSLFSLTAFGETVFTQPDPFYTNAFNSFTNTSTGFVQNGQFIQLTQATGSIDFAGQVPEPGSLALVGAALLGLAFARQRKGGKA</sequence>